<evidence type="ECO:0000313" key="2">
    <source>
        <dbReference type="EMBL" id="KAK3387010.1"/>
    </source>
</evidence>
<keyword evidence="3" id="KW-1185">Reference proteome</keyword>
<gene>
    <name evidence="2" type="ORF">B0H63DRAFT_146099</name>
</gene>
<feature type="compositionally biased region" description="Polar residues" evidence="1">
    <location>
        <begin position="98"/>
        <end position="110"/>
    </location>
</feature>
<evidence type="ECO:0000313" key="3">
    <source>
        <dbReference type="Proteomes" id="UP001285441"/>
    </source>
</evidence>
<evidence type="ECO:0000256" key="1">
    <source>
        <dbReference type="SAM" id="MobiDB-lite"/>
    </source>
</evidence>
<dbReference type="EMBL" id="JAULSW010000003">
    <property type="protein sequence ID" value="KAK3387010.1"/>
    <property type="molecule type" value="Genomic_DNA"/>
</dbReference>
<organism evidence="2 3">
    <name type="scientific">Podospora didyma</name>
    <dbReference type="NCBI Taxonomy" id="330526"/>
    <lineage>
        <taxon>Eukaryota</taxon>
        <taxon>Fungi</taxon>
        <taxon>Dikarya</taxon>
        <taxon>Ascomycota</taxon>
        <taxon>Pezizomycotina</taxon>
        <taxon>Sordariomycetes</taxon>
        <taxon>Sordariomycetidae</taxon>
        <taxon>Sordariales</taxon>
        <taxon>Podosporaceae</taxon>
        <taxon>Podospora</taxon>
    </lineage>
</organism>
<dbReference type="AlphaFoldDB" id="A0AAE0U1D8"/>
<comment type="caution">
    <text evidence="2">The sequence shown here is derived from an EMBL/GenBank/DDBJ whole genome shotgun (WGS) entry which is preliminary data.</text>
</comment>
<accession>A0AAE0U1D8</accession>
<dbReference type="Proteomes" id="UP001285441">
    <property type="component" value="Unassembled WGS sequence"/>
</dbReference>
<reference evidence="2" key="2">
    <citation type="submission" date="2023-06" db="EMBL/GenBank/DDBJ databases">
        <authorList>
            <consortium name="Lawrence Berkeley National Laboratory"/>
            <person name="Haridas S."/>
            <person name="Hensen N."/>
            <person name="Bonometti L."/>
            <person name="Westerberg I."/>
            <person name="Brannstrom I.O."/>
            <person name="Guillou S."/>
            <person name="Cros-Aarteil S."/>
            <person name="Calhoun S."/>
            <person name="Kuo A."/>
            <person name="Mondo S."/>
            <person name="Pangilinan J."/>
            <person name="Riley R."/>
            <person name="LaButti K."/>
            <person name="Andreopoulos B."/>
            <person name="Lipzen A."/>
            <person name="Chen C."/>
            <person name="Yanf M."/>
            <person name="Daum C."/>
            <person name="Ng V."/>
            <person name="Clum A."/>
            <person name="Steindorff A."/>
            <person name="Ohm R."/>
            <person name="Martin F."/>
            <person name="Silar P."/>
            <person name="Natvig D."/>
            <person name="Lalanne C."/>
            <person name="Gautier V."/>
            <person name="Ament-velasquez S.L."/>
            <person name="Kruys A."/>
            <person name="Hutchinson M.I."/>
            <person name="Powell A.J."/>
            <person name="Barry K."/>
            <person name="Miller A.N."/>
            <person name="Grigoriev I.V."/>
            <person name="Debuchy R."/>
            <person name="Gladieux P."/>
            <person name="Thoren M.H."/>
            <person name="Johannesson H."/>
        </authorList>
    </citation>
    <scope>NUCLEOTIDE SEQUENCE</scope>
    <source>
        <strain evidence="2">CBS 232.78</strain>
    </source>
</reference>
<proteinExistence type="predicted"/>
<name>A0AAE0U1D8_9PEZI</name>
<reference evidence="2" key="1">
    <citation type="journal article" date="2023" name="Mol. Phylogenet. Evol.">
        <title>Genome-scale phylogeny and comparative genomics of the fungal order Sordariales.</title>
        <authorList>
            <person name="Hensen N."/>
            <person name="Bonometti L."/>
            <person name="Westerberg I."/>
            <person name="Brannstrom I.O."/>
            <person name="Guillou S."/>
            <person name="Cros-Aarteil S."/>
            <person name="Calhoun S."/>
            <person name="Haridas S."/>
            <person name="Kuo A."/>
            <person name="Mondo S."/>
            <person name="Pangilinan J."/>
            <person name="Riley R."/>
            <person name="LaButti K."/>
            <person name="Andreopoulos B."/>
            <person name="Lipzen A."/>
            <person name="Chen C."/>
            <person name="Yan M."/>
            <person name="Daum C."/>
            <person name="Ng V."/>
            <person name="Clum A."/>
            <person name="Steindorff A."/>
            <person name="Ohm R.A."/>
            <person name="Martin F."/>
            <person name="Silar P."/>
            <person name="Natvig D.O."/>
            <person name="Lalanne C."/>
            <person name="Gautier V."/>
            <person name="Ament-Velasquez S.L."/>
            <person name="Kruys A."/>
            <person name="Hutchinson M.I."/>
            <person name="Powell A.J."/>
            <person name="Barry K."/>
            <person name="Miller A.N."/>
            <person name="Grigoriev I.V."/>
            <person name="Debuchy R."/>
            <person name="Gladieux P."/>
            <person name="Hiltunen Thoren M."/>
            <person name="Johannesson H."/>
        </authorList>
    </citation>
    <scope>NUCLEOTIDE SEQUENCE</scope>
    <source>
        <strain evidence="2">CBS 232.78</strain>
    </source>
</reference>
<sequence length="275" mass="30064">MSANDTPAVRMLFAILQQKDLRDVNWLDVALNPLMGEPQAPLNEEDKKKKAHATRMRYARLKKQLESLKPQLETPPPEDKGVETGRITKRRYNRKNAAGSTTSKTRNSGADVSFSSVSSPAKAKEGGKFPVAQDEQPRFDLATQADLSDNLNMQARLKMRLLTPCSDSDVMASSQAYATSPASEMVHSDASSFNFASPTHHGTAAHNASHWAHGGTYDNFGNGYALGSFSPAAYGGHQQLDLQSTDDLGNLLGMDNEGDVPVKHEWEGPYHHQPC</sequence>
<protein>
    <submittedName>
        <fullName evidence="2">Uncharacterized protein</fullName>
    </submittedName>
</protein>
<feature type="region of interest" description="Disordered" evidence="1">
    <location>
        <begin position="63"/>
        <end position="137"/>
    </location>
</feature>